<evidence type="ECO:0000313" key="2">
    <source>
        <dbReference type="Proteomes" id="UP001174691"/>
    </source>
</evidence>
<keyword evidence="2" id="KW-1185">Reference proteome</keyword>
<dbReference type="AlphaFoldDB" id="A0AA38RZ92"/>
<dbReference type="Pfam" id="PF10294">
    <property type="entry name" value="Methyltransf_16"/>
    <property type="match status" value="1"/>
</dbReference>
<dbReference type="GO" id="GO:0005829">
    <property type="term" value="C:cytosol"/>
    <property type="evidence" value="ECO:0007669"/>
    <property type="project" value="TreeGrafter"/>
</dbReference>
<comment type="caution">
    <text evidence="1">The sequence shown here is derived from an EMBL/GenBank/DDBJ whole genome shotgun (WGS) entry which is preliminary data.</text>
</comment>
<accession>A0AA38RZ92</accession>
<dbReference type="PANTHER" id="PTHR14614">
    <property type="entry name" value="HEPATOCELLULAR CARCINOMA-ASSOCIATED ANTIGEN"/>
    <property type="match status" value="1"/>
</dbReference>
<dbReference type="InterPro" id="IPR029063">
    <property type="entry name" value="SAM-dependent_MTases_sf"/>
</dbReference>
<sequence>MLLCMQLWRKPAYERLLSYLKELEVKPLVWGVDATTPEEIMSYEASESRDRREIIRFLSSVISSNLTWIEGEDQREEIWATASRRLAERCGRTAMGEITRQFPFTVENRNGMFYLTIREPPITGDSLGLKTWGSSYVLAKLLPQLAQEYLSHTDLGAKRVLELGSGTGLLGLAAACFWNTHVTLTDLPAIMPNLVYNVESNRDTAMVWSGDGGDVDTGVLTWGNRDDTDTRFHTHHQFEVVMAADPLYDDNHPTLLAGAIHEQLALGQSARALVMVPYRDEVTRKLARTLREQLLLQEAPLACIAERMVTGQDDWGDGDEGQHVDCWLGIFQRQ</sequence>
<proteinExistence type="predicted"/>
<dbReference type="InterPro" id="IPR019410">
    <property type="entry name" value="Methyltransf_16"/>
</dbReference>
<dbReference type="PANTHER" id="PTHR14614:SF156">
    <property type="entry name" value="PROTEIN-LYSINE N-METHYLTRANSFERASE EFM2"/>
    <property type="match status" value="1"/>
</dbReference>
<gene>
    <name evidence="1" type="ORF">NKR19_g2253</name>
</gene>
<protein>
    <submittedName>
        <fullName evidence="1">Rapid response to glucose protein</fullName>
    </submittedName>
</protein>
<evidence type="ECO:0000313" key="1">
    <source>
        <dbReference type="EMBL" id="KAJ9161503.1"/>
    </source>
</evidence>
<organism evidence="1 2">
    <name type="scientific">Coniochaeta hoffmannii</name>
    <dbReference type="NCBI Taxonomy" id="91930"/>
    <lineage>
        <taxon>Eukaryota</taxon>
        <taxon>Fungi</taxon>
        <taxon>Dikarya</taxon>
        <taxon>Ascomycota</taxon>
        <taxon>Pezizomycotina</taxon>
        <taxon>Sordariomycetes</taxon>
        <taxon>Sordariomycetidae</taxon>
        <taxon>Coniochaetales</taxon>
        <taxon>Coniochaetaceae</taxon>
        <taxon>Coniochaeta</taxon>
    </lineage>
</organism>
<dbReference type="EMBL" id="JANBVN010000022">
    <property type="protein sequence ID" value="KAJ9161503.1"/>
    <property type="molecule type" value="Genomic_DNA"/>
</dbReference>
<reference evidence="1" key="1">
    <citation type="submission" date="2022-07" db="EMBL/GenBank/DDBJ databases">
        <title>Fungi with potential for degradation of polypropylene.</title>
        <authorList>
            <person name="Gostincar C."/>
        </authorList>
    </citation>
    <scope>NUCLEOTIDE SEQUENCE</scope>
    <source>
        <strain evidence="1">EXF-13287</strain>
    </source>
</reference>
<dbReference type="GO" id="GO:0008757">
    <property type="term" value="F:S-adenosylmethionine-dependent methyltransferase activity"/>
    <property type="evidence" value="ECO:0007669"/>
    <property type="project" value="UniProtKB-ARBA"/>
</dbReference>
<name>A0AA38RZ92_9PEZI</name>
<dbReference type="Proteomes" id="UP001174691">
    <property type="component" value="Unassembled WGS sequence"/>
</dbReference>
<dbReference type="Gene3D" id="3.40.50.150">
    <property type="entry name" value="Vaccinia Virus protein VP39"/>
    <property type="match status" value="1"/>
</dbReference>
<dbReference type="SUPFAM" id="SSF53335">
    <property type="entry name" value="S-adenosyl-L-methionine-dependent methyltransferases"/>
    <property type="match status" value="1"/>
</dbReference>